<dbReference type="Proteomes" id="UP000054997">
    <property type="component" value="Unassembled WGS sequence"/>
</dbReference>
<accession>A0A0W0VIX9</accession>
<dbReference type="RefSeq" id="WP_058529974.1">
    <property type="nucleotide sequence ID" value="NZ_CAAAHZ010000001.1"/>
</dbReference>
<evidence type="ECO:0000313" key="1">
    <source>
        <dbReference type="EMBL" id="KTD19837.1"/>
    </source>
</evidence>
<proteinExistence type="predicted"/>
<evidence type="ECO:0000313" key="2">
    <source>
        <dbReference type="Proteomes" id="UP000054997"/>
    </source>
</evidence>
<dbReference type="OrthoDB" id="5641125at2"/>
<dbReference type="PATRIC" id="fig|45068.5.peg.2187"/>
<keyword evidence="2" id="KW-1185">Reference proteome</keyword>
<comment type="caution">
    <text evidence="1">The sequence shown here is derived from an EMBL/GenBank/DDBJ whole genome shotgun (WGS) entry which is preliminary data.</text>
</comment>
<dbReference type="EMBL" id="LNYK01000033">
    <property type="protein sequence ID" value="KTD19837.1"/>
    <property type="molecule type" value="Genomic_DNA"/>
</dbReference>
<sequence>MTIFLDIAKTIIVEEVNTIIKNSLDQDQSVMNLSLTTFGLGRNPELSNTKRTLLEVLKKEIESIHDKNDATALQTIKKCIENTLKQAKEESTKKGYNGGNTGFALLLMIQSIDTIYKTLEEQELLNIPHDNQPLNVFYFFAALYIAKKISEKNTTGVVKSLVSNPNISRVNELAHLKESLLWEKIKSCKKELNTLDKKHEEYDLNVRKCVLRSIEELLKSNQQFCYEKKSLFYKPGLGLLYELMSQASKIIKSAMNEQHELGSQLTK</sequence>
<reference evidence="1 2" key="1">
    <citation type="submission" date="2015-11" db="EMBL/GenBank/DDBJ databases">
        <title>Genomic analysis of 38 Legionella species identifies large and diverse effector repertoires.</title>
        <authorList>
            <person name="Burstein D."/>
            <person name="Amaro F."/>
            <person name="Zusman T."/>
            <person name="Lifshitz Z."/>
            <person name="Cohen O."/>
            <person name="Gilbert J.A."/>
            <person name="Pupko T."/>
            <person name="Shuman H.A."/>
            <person name="Segal G."/>
        </authorList>
    </citation>
    <scope>NUCLEOTIDE SEQUENCE [LARGE SCALE GENOMIC DNA]</scope>
    <source>
        <strain evidence="1 2">ATCC 49505</strain>
    </source>
</reference>
<gene>
    <name evidence="1" type="ORF">Llon_2009</name>
</gene>
<organism evidence="1 2">
    <name type="scientific">Legionella londiniensis</name>
    <dbReference type="NCBI Taxonomy" id="45068"/>
    <lineage>
        <taxon>Bacteria</taxon>
        <taxon>Pseudomonadati</taxon>
        <taxon>Pseudomonadota</taxon>
        <taxon>Gammaproteobacteria</taxon>
        <taxon>Legionellales</taxon>
        <taxon>Legionellaceae</taxon>
        <taxon>Legionella</taxon>
    </lineage>
</organism>
<name>A0A0W0VIX9_9GAMM</name>
<protein>
    <submittedName>
        <fullName evidence="1">Coiled-coil protein</fullName>
    </submittedName>
</protein>
<dbReference type="AlphaFoldDB" id="A0A0W0VIX9"/>